<dbReference type="Gene3D" id="2.30.30.1190">
    <property type="match status" value="1"/>
</dbReference>
<keyword evidence="4 6" id="KW-0862">Zinc</keyword>
<dbReference type="InterPro" id="IPR000571">
    <property type="entry name" value="Znf_CCCH"/>
</dbReference>
<feature type="zinc finger region" description="C3H1-type" evidence="6">
    <location>
        <begin position="435"/>
        <end position="463"/>
    </location>
</feature>
<dbReference type="InterPro" id="IPR036855">
    <property type="entry name" value="Znf_CCCH_sf"/>
</dbReference>
<dbReference type="PANTHER" id="PTHR12506:SF82">
    <property type="entry name" value="ZINC FINGER CCCH DOMAIN-CONTAINING PROTEIN 64-RELATED"/>
    <property type="match status" value="1"/>
</dbReference>
<evidence type="ECO:0000256" key="4">
    <source>
        <dbReference type="ARBA" id="ARBA00022833"/>
    </source>
</evidence>
<feature type="zinc finger region" description="C3H1-type" evidence="6">
    <location>
        <begin position="218"/>
        <end position="246"/>
    </location>
</feature>
<evidence type="ECO:0000256" key="1">
    <source>
        <dbReference type="ARBA" id="ARBA00022723"/>
    </source>
</evidence>
<reference evidence="8 9" key="1">
    <citation type="journal article" date="2016" name="DNA Res.">
        <title>The draft genome of MD-2 pineapple using hybrid error correction of long reads.</title>
        <authorList>
            <person name="Redwan R.M."/>
            <person name="Saidin A."/>
            <person name="Kumar S.V."/>
        </authorList>
    </citation>
    <scope>NUCLEOTIDE SEQUENCE [LARGE SCALE GENOMIC DNA]</scope>
    <source>
        <strain evidence="9">cv. MD2</strain>
        <tissue evidence="8">Leaf</tissue>
    </source>
</reference>
<dbReference type="Proteomes" id="UP000092600">
    <property type="component" value="Unassembled WGS sequence"/>
</dbReference>
<dbReference type="FunFam" id="4.10.1000.10:FF:000033">
    <property type="entry name" value="zinc finger CCCH domain-containing protein 37"/>
    <property type="match status" value="1"/>
</dbReference>
<evidence type="ECO:0000313" key="8">
    <source>
        <dbReference type="EMBL" id="OAY82780.1"/>
    </source>
</evidence>
<dbReference type="EMBL" id="LSRQ01000444">
    <property type="protein sequence ID" value="OAY82780.1"/>
    <property type="molecule type" value="Genomic_DNA"/>
</dbReference>
<proteinExistence type="predicted"/>
<feature type="domain" description="C3H1-type" evidence="7">
    <location>
        <begin position="218"/>
        <end position="246"/>
    </location>
</feature>
<evidence type="ECO:0000259" key="7">
    <source>
        <dbReference type="PROSITE" id="PS50103"/>
    </source>
</evidence>
<dbReference type="PROSITE" id="PS50103">
    <property type="entry name" value="ZF_C3H1"/>
    <property type="match status" value="5"/>
</dbReference>
<name>A0A199W1I7_ANACO</name>
<dbReference type="STRING" id="4615.A0A199W1I7"/>
<keyword evidence="1 6" id="KW-0479">Metal-binding</keyword>
<dbReference type="InterPro" id="IPR050974">
    <property type="entry name" value="Plant_ZF_CCCH"/>
</dbReference>
<dbReference type="Gene3D" id="4.10.1000.10">
    <property type="entry name" value="Zinc finger, CCCH-type"/>
    <property type="match status" value="2"/>
</dbReference>
<dbReference type="Pfam" id="PF00642">
    <property type="entry name" value="zf-CCCH"/>
    <property type="match status" value="5"/>
</dbReference>
<organism evidence="8 9">
    <name type="scientific">Ananas comosus</name>
    <name type="common">Pineapple</name>
    <name type="synonym">Ananas ananas</name>
    <dbReference type="NCBI Taxonomy" id="4615"/>
    <lineage>
        <taxon>Eukaryota</taxon>
        <taxon>Viridiplantae</taxon>
        <taxon>Streptophyta</taxon>
        <taxon>Embryophyta</taxon>
        <taxon>Tracheophyta</taxon>
        <taxon>Spermatophyta</taxon>
        <taxon>Magnoliopsida</taxon>
        <taxon>Liliopsida</taxon>
        <taxon>Poales</taxon>
        <taxon>Bromeliaceae</taxon>
        <taxon>Bromelioideae</taxon>
        <taxon>Ananas</taxon>
    </lineage>
</organism>
<keyword evidence="3 6" id="KW-0863">Zinc-finger</keyword>
<comment type="caution">
    <text evidence="8">The sequence shown here is derived from an EMBL/GenBank/DDBJ whole genome shotgun (WGS) entry which is preliminary data.</text>
</comment>
<feature type="domain" description="C3H1-type" evidence="7">
    <location>
        <begin position="435"/>
        <end position="463"/>
    </location>
</feature>
<gene>
    <name evidence="8" type="ORF">ACMD2_01549</name>
</gene>
<evidence type="ECO:0000256" key="2">
    <source>
        <dbReference type="ARBA" id="ARBA00022737"/>
    </source>
</evidence>
<protein>
    <submittedName>
        <fullName evidence="8">Zinc finger CCCH domain-containing protein 8</fullName>
    </submittedName>
</protein>
<dbReference type="SMART" id="SM00356">
    <property type="entry name" value="ZnF_C3H1"/>
    <property type="match status" value="5"/>
</dbReference>
<keyword evidence="2" id="KW-0677">Repeat</keyword>
<dbReference type="GO" id="GO:0003729">
    <property type="term" value="F:mRNA binding"/>
    <property type="evidence" value="ECO:0007669"/>
    <property type="project" value="TreeGrafter"/>
</dbReference>
<evidence type="ECO:0000256" key="3">
    <source>
        <dbReference type="ARBA" id="ARBA00022771"/>
    </source>
</evidence>
<feature type="zinc finger region" description="C3H1-type" evidence="6">
    <location>
        <begin position="383"/>
        <end position="411"/>
    </location>
</feature>
<keyword evidence="5" id="KW-0238">DNA-binding</keyword>
<dbReference type="GO" id="GO:0008270">
    <property type="term" value="F:zinc ion binding"/>
    <property type="evidence" value="ECO:0007669"/>
    <property type="project" value="UniProtKB-KW"/>
</dbReference>
<dbReference type="AlphaFoldDB" id="A0A199W1I7"/>
<feature type="domain" description="C3H1-type" evidence="7">
    <location>
        <begin position="298"/>
        <end position="326"/>
    </location>
</feature>
<feature type="domain" description="C3H1-type" evidence="7">
    <location>
        <begin position="383"/>
        <end position="411"/>
    </location>
</feature>
<feature type="zinc finger region" description="C3H1-type" evidence="6">
    <location>
        <begin position="181"/>
        <end position="201"/>
    </location>
</feature>
<dbReference type="PANTHER" id="PTHR12506">
    <property type="entry name" value="PROTEIN PHOSPHATASE RELATED"/>
    <property type="match status" value="1"/>
</dbReference>
<sequence>MSNQFYNYGSSSYDGSAASSLYSIRSAANPYLPDAVSSRLASADPFSAAAAAAAAAAADTAMYSSYDLGADQLYARYSKPTDAYRYSAAAKTPAGSADAAVSGARRSVEALYHQSILGSHSTIGQSQALYSTNLVKRPRFESNLPIYPQRPGEKDCAHYMLTRTCKCHLSQMSKLFQKDLYYMKTQKCKFGSRCKFNHPKEMNGEGNEISDVSVLPERPSEPLCTFYAKTGKCKFGANCKFHHPKDIQIPLSGEDAGATVKAEAAEIDGLAGGDSMLTMTHVTITPALFHNSKGLPIRPGETDCPFYMKTGSCKYGATCRYNHPDRYAITPPLAAAVGQTVLHPTATNLPFGVLNPTANLFQSFNLQPTHASLALAPTVYPQRPGEVECDYYMKTGQCKFADRCRFHHPIDRAAPVSDAKQTLNVKLTLAGLPRREGATACSFYMKTGMCKFGSNCRFDHPPPREAVAMAAMQGSGDGEEGEN</sequence>
<dbReference type="GO" id="GO:0003677">
    <property type="term" value="F:DNA binding"/>
    <property type="evidence" value="ECO:0007669"/>
    <property type="project" value="UniProtKB-KW"/>
</dbReference>
<feature type="domain" description="C3H1-type" evidence="7">
    <location>
        <begin position="181"/>
        <end position="201"/>
    </location>
</feature>
<accession>A0A199W1I7</accession>
<feature type="zinc finger region" description="C3H1-type" evidence="6">
    <location>
        <begin position="298"/>
        <end position="326"/>
    </location>
</feature>
<evidence type="ECO:0000313" key="9">
    <source>
        <dbReference type="Proteomes" id="UP000092600"/>
    </source>
</evidence>
<evidence type="ECO:0000256" key="5">
    <source>
        <dbReference type="ARBA" id="ARBA00023125"/>
    </source>
</evidence>
<dbReference type="SUPFAM" id="SSF90229">
    <property type="entry name" value="CCCH zinc finger"/>
    <property type="match status" value="4"/>
</dbReference>
<evidence type="ECO:0000256" key="6">
    <source>
        <dbReference type="PROSITE-ProRule" id="PRU00723"/>
    </source>
</evidence>